<feature type="domain" description="Putative restriction endonuclease" evidence="1">
    <location>
        <begin position="17"/>
        <end position="189"/>
    </location>
</feature>
<sequence>MDTESLNMFTAESLSDEEFHKLWVANKQCQLELTETGKLVIMPLDTYGTSLINSELIAELANWNHYKKAGYVFSATTEFHLPNGAYRCPDISWIVLERWQALSPSEQKRFPPLSPDFVVEVGYPAVEEMREKMCEYLENGTRLGWFIDLLASRVEIYRVASEVEIINFSSDKTPILSGEDVMPGFNLDLSLMLGKRNWG</sequence>
<evidence type="ECO:0000313" key="3">
    <source>
        <dbReference type="Proteomes" id="UP000218238"/>
    </source>
</evidence>
<dbReference type="InterPro" id="IPR012296">
    <property type="entry name" value="Nuclease_put_TT1808"/>
</dbReference>
<dbReference type="SUPFAM" id="SSF52980">
    <property type="entry name" value="Restriction endonuclease-like"/>
    <property type="match status" value="1"/>
</dbReference>
<dbReference type="InterPro" id="IPR011335">
    <property type="entry name" value="Restrct_endonuc-II-like"/>
</dbReference>
<keyword evidence="3" id="KW-1185">Reference proteome</keyword>
<evidence type="ECO:0000313" key="2">
    <source>
        <dbReference type="EMBL" id="PAX60401.1"/>
    </source>
</evidence>
<comment type="caution">
    <text evidence="2">The sequence shown here is derived from an EMBL/GenBank/DDBJ whole genome shotgun (WGS) entry which is preliminary data.</text>
</comment>
<accession>A0A2A2TPG0</accession>
<dbReference type="Proteomes" id="UP000218238">
    <property type="component" value="Unassembled WGS sequence"/>
</dbReference>
<dbReference type="PANTHER" id="PTHR34107">
    <property type="entry name" value="SLL0198 PROTEIN-RELATED"/>
    <property type="match status" value="1"/>
</dbReference>
<name>A0A2A2TPG0_9CYAN</name>
<dbReference type="AlphaFoldDB" id="A0A2A2TPG0"/>
<dbReference type="Pfam" id="PF05685">
    <property type="entry name" value="Uma2"/>
    <property type="match status" value="1"/>
</dbReference>
<dbReference type="PANTHER" id="PTHR34107:SF7">
    <property type="entry name" value="SLR2092 PROTEIN"/>
    <property type="match status" value="1"/>
</dbReference>
<gene>
    <name evidence="2" type="ORF">CK510_01875</name>
</gene>
<reference evidence="2 3" key="1">
    <citation type="submission" date="2017-08" db="EMBL/GenBank/DDBJ databases">
        <title>Draft genome sequence of filamentous cyanobacterium Calothrix elsteri CCALA 953.</title>
        <authorList>
            <person name="Gagunashvili A.N."/>
            <person name="Elster J."/>
            <person name="Andresson O.S."/>
        </authorList>
    </citation>
    <scope>NUCLEOTIDE SEQUENCE [LARGE SCALE GENOMIC DNA]</scope>
    <source>
        <strain evidence="2 3">CCALA 953</strain>
    </source>
</reference>
<dbReference type="CDD" id="cd06260">
    <property type="entry name" value="DUF820-like"/>
    <property type="match status" value="1"/>
</dbReference>
<dbReference type="Gene3D" id="3.90.1570.10">
    <property type="entry name" value="tt1808, chain A"/>
    <property type="match status" value="1"/>
</dbReference>
<evidence type="ECO:0000259" key="1">
    <source>
        <dbReference type="Pfam" id="PF05685"/>
    </source>
</evidence>
<proteinExistence type="predicted"/>
<organism evidence="2 3">
    <name type="scientific">Brunnivagina elsteri CCALA 953</name>
    <dbReference type="NCBI Taxonomy" id="987040"/>
    <lineage>
        <taxon>Bacteria</taxon>
        <taxon>Bacillati</taxon>
        <taxon>Cyanobacteriota</taxon>
        <taxon>Cyanophyceae</taxon>
        <taxon>Nostocales</taxon>
        <taxon>Calotrichaceae</taxon>
        <taxon>Brunnivagina</taxon>
    </lineage>
</organism>
<dbReference type="OrthoDB" id="1807117at2"/>
<dbReference type="EMBL" id="NTFS01000011">
    <property type="protein sequence ID" value="PAX60401.1"/>
    <property type="molecule type" value="Genomic_DNA"/>
</dbReference>
<dbReference type="InterPro" id="IPR008538">
    <property type="entry name" value="Uma2"/>
</dbReference>
<protein>
    <recommendedName>
        <fullName evidence="1">Putative restriction endonuclease domain-containing protein</fullName>
    </recommendedName>
</protein>